<keyword evidence="1" id="KW-0812">Transmembrane</keyword>
<gene>
    <name evidence="2" type="ORF">CmNV_003</name>
</gene>
<name>A0AAE8Y167_9VIRU</name>
<keyword evidence="3" id="KW-1185">Reference proteome</keyword>
<organism evidence="2 3">
    <name type="scientific">Carcinus maenas nudivirus</name>
    <dbReference type="NCBI Taxonomy" id="2880837"/>
    <lineage>
        <taxon>Viruses</taxon>
        <taxon>Viruses incertae sedis</taxon>
        <taxon>Naldaviricetes</taxon>
        <taxon>Lefavirales</taxon>
        <taxon>Nudiviridae</taxon>
        <taxon>Gammanudivirus</taxon>
        <taxon>Gammanudivirus cameanadis</taxon>
    </lineage>
</organism>
<dbReference type="EMBL" id="MZ311578">
    <property type="protein sequence ID" value="UBZ25593.1"/>
    <property type="molecule type" value="Genomic_DNA"/>
</dbReference>
<keyword evidence="1" id="KW-0472">Membrane</keyword>
<dbReference type="Proteomes" id="UP000830962">
    <property type="component" value="Segment"/>
</dbReference>
<protein>
    <submittedName>
        <fullName evidence="2">Uncharacterized protein</fullName>
    </submittedName>
</protein>
<evidence type="ECO:0000313" key="2">
    <source>
        <dbReference type="EMBL" id="UBZ25593.1"/>
    </source>
</evidence>
<sequence length="70" mass="7679">MTSHDDYYVKYLQSMFGNASISFFGIIICIISLILISVILLLNSTTVFVTPIVTGNATNIKLPTTKPVII</sequence>
<accession>A0AAE8Y167</accession>
<feature type="transmembrane region" description="Helical" evidence="1">
    <location>
        <begin position="20"/>
        <end position="42"/>
    </location>
</feature>
<reference evidence="2" key="1">
    <citation type="journal article" date="2021" name="Viruses">
        <title>Identification and Full Characterisation of Two Novel Crustacean Infecting Members of the Family Nudiviridae Provides Support for Two Subfamilies.</title>
        <authorList>
            <person name="Bateman K.S."/>
            <person name="Kerr R."/>
            <person name="Stentiford G.D."/>
            <person name="Bean T.P."/>
            <person name="Hooper C."/>
            <person name="Van Eynde B."/>
            <person name="Delbare D."/>
            <person name="Bojko J."/>
            <person name="Christiaens O."/>
            <person name="Taning C.N.T."/>
            <person name="Smagghe G."/>
            <person name="van Oers M.M."/>
            <person name="van Aerle R."/>
        </authorList>
    </citation>
    <scope>NUCLEOTIDE SEQUENCE</scope>
    <source>
        <strain evidence="2">AN2</strain>
    </source>
</reference>
<evidence type="ECO:0000256" key="1">
    <source>
        <dbReference type="SAM" id="Phobius"/>
    </source>
</evidence>
<keyword evidence="1" id="KW-1133">Transmembrane helix</keyword>
<proteinExistence type="predicted"/>
<evidence type="ECO:0000313" key="3">
    <source>
        <dbReference type="Proteomes" id="UP000830962"/>
    </source>
</evidence>